<dbReference type="EMBL" id="CP032509">
    <property type="protein sequence ID" value="AZN70450.1"/>
    <property type="molecule type" value="Genomic_DNA"/>
</dbReference>
<evidence type="ECO:0000256" key="1">
    <source>
        <dbReference type="SAM" id="MobiDB-lite"/>
    </source>
</evidence>
<dbReference type="SUPFAM" id="SSF88713">
    <property type="entry name" value="Glycoside hydrolase/deacetylase"/>
    <property type="match status" value="1"/>
</dbReference>
<dbReference type="KEGG" id="abaw:D5400_03425"/>
<dbReference type="InterPro" id="IPR006837">
    <property type="entry name" value="Divergent_DAC"/>
</dbReference>
<proteinExistence type="predicted"/>
<dbReference type="Pfam" id="PF04748">
    <property type="entry name" value="Polysacc_deac_2"/>
    <property type="match status" value="1"/>
</dbReference>
<dbReference type="Gene3D" id="3.20.20.370">
    <property type="entry name" value="Glycoside hydrolase/deacetylase"/>
    <property type="match status" value="1"/>
</dbReference>
<dbReference type="GO" id="GO:0005975">
    <property type="term" value="P:carbohydrate metabolic process"/>
    <property type="evidence" value="ECO:0007669"/>
    <property type="project" value="InterPro"/>
</dbReference>
<dbReference type="PANTHER" id="PTHR30105:SF2">
    <property type="entry name" value="DIVERGENT POLYSACCHARIDE DEACETYLASE SUPERFAMILY"/>
    <property type="match status" value="1"/>
</dbReference>
<evidence type="ECO:0000313" key="3">
    <source>
        <dbReference type="Proteomes" id="UP000268192"/>
    </source>
</evidence>
<reference evidence="2 3" key="1">
    <citation type="submission" date="2018-09" db="EMBL/GenBank/DDBJ databases">
        <title>Marinorhizobium profundi gen. nov., sp. nov., isolated from a deep-sea sediment sample from the New Britain Trench and proposal of Marinorhizobiaceae fam. nov. in the order Rhizobiales of the class Alphaproteobacteria.</title>
        <authorList>
            <person name="Cao J."/>
        </authorList>
    </citation>
    <scope>NUCLEOTIDE SEQUENCE [LARGE SCALE GENOMIC DNA]</scope>
    <source>
        <strain evidence="2 3">WS11</strain>
    </source>
</reference>
<keyword evidence="3" id="KW-1185">Reference proteome</keyword>
<dbReference type="Proteomes" id="UP000268192">
    <property type="component" value="Chromosome"/>
</dbReference>
<evidence type="ECO:0000313" key="2">
    <source>
        <dbReference type="EMBL" id="AZN70450.1"/>
    </source>
</evidence>
<name>A0A3S9B0J2_9HYPH</name>
<organism evidence="2 3">
    <name type="scientific">Georhizobium profundi</name>
    <dbReference type="NCBI Taxonomy" id="2341112"/>
    <lineage>
        <taxon>Bacteria</taxon>
        <taxon>Pseudomonadati</taxon>
        <taxon>Pseudomonadota</taxon>
        <taxon>Alphaproteobacteria</taxon>
        <taxon>Hyphomicrobiales</taxon>
        <taxon>Rhizobiaceae</taxon>
        <taxon>Georhizobium</taxon>
    </lineage>
</organism>
<sequence length="402" mass="42428">MRNKLDTPLGQARKSRQRRRPWPGRFALGTSAAVVLLLAGSIYSAMSPSGLSGSPAPVATADTPVVAPDETDEYANLQTGTVPARTAGTAGGNIASEMTGDGVMVTTYRPGSREGLGPLIIDGGAVGQDLRVAHLPEDALLEETEFGAIPTISPGGKRSAEAYARSWSGTNGAKIAIVVGGLGLSQTGTQYAIEKLPEEITLAFAASGNSLTRWMQDARRGGHEILLQIPLEPFDYPSVDPGANTLTVEAPLESNIEALHKSLARMTNYTGVMNYMGGRFMSDIEAFEPVMREIADRGLLFLDDGSAPQSRSEMLARTFGAPFGQAEIVLDSRRERGAIMEALDALERSAVRNGAAIGVASAFDVSVDAIAEWVRQASRRNIEIVSVSAIALDPASSRAASR</sequence>
<dbReference type="InterPro" id="IPR011330">
    <property type="entry name" value="Glyco_hydro/deAcase_b/a-brl"/>
</dbReference>
<dbReference type="CDD" id="cd10936">
    <property type="entry name" value="CE4_DAC2"/>
    <property type="match status" value="1"/>
</dbReference>
<accession>A0A3S9B0J2</accession>
<dbReference type="OrthoDB" id="9784811at2"/>
<feature type="compositionally biased region" description="Basic residues" evidence="1">
    <location>
        <begin position="13"/>
        <end position="22"/>
    </location>
</feature>
<dbReference type="PANTHER" id="PTHR30105">
    <property type="entry name" value="UNCHARACTERIZED YIBQ-RELATED"/>
    <property type="match status" value="1"/>
</dbReference>
<protein>
    <submittedName>
        <fullName evidence="2">Divergent polysaccharide deacetylase family protein</fullName>
    </submittedName>
</protein>
<dbReference type="AlphaFoldDB" id="A0A3S9B0J2"/>
<gene>
    <name evidence="2" type="ORF">D5400_03425</name>
</gene>
<feature type="region of interest" description="Disordered" evidence="1">
    <location>
        <begin position="1"/>
        <end position="23"/>
    </location>
</feature>